<dbReference type="Proteomes" id="UP000326458">
    <property type="component" value="Unassembled WGS sequence"/>
</dbReference>
<evidence type="ECO:0000313" key="4">
    <source>
        <dbReference type="Proteomes" id="UP000326458"/>
    </source>
</evidence>
<dbReference type="InterPro" id="IPR036179">
    <property type="entry name" value="Ig-like_dom_sf"/>
</dbReference>
<accession>A0A5N3UPC6</accession>
<organism evidence="3 4">
    <name type="scientific">Muntiacus muntjak</name>
    <name type="common">Barking deer</name>
    <name type="synonym">Indian muntjac</name>
    <dbReference type="NCBI Taxonomy" id="9888"/>
    <lineage>
        <taxon>Eukaryota</taxon>
        <taxon>Metazoa</taxon>
        <taxon>Chordata</taxon>
        <taxon>Craniata</taxon>
        <taxon>Vertebrata</taxon>
        <taxon>Euteleostomi</taxon>
        <taxon>Mammalia</taxon>
        <taxon>Eutheria</taxon>
        <taxon>Laurasiatheria</taxon>
        <taxon>Artiodactyla</taxon>
        <taxon>Ruminantia</taxon>
        <taxon>Pecora</taxon>
        <taxon>Cervidae</taxon>
        <taxon>Muntiacinae</taxon>
        <taxon>Muntiacus</taxon>
    </lineage>
</organism>
<reference evidence="3 4" key="1">
    <citation type="submission" date="2019-06" db="EMBL/GenBank/DDBJ databases">
        <title>Discovery of a novel chromosome fission-fusion reversal in muntjac.</title>
        <authorList>
            <person name="Mudd A.B."/>
            <person name="Bredeson J.V."/>
            <person name="Baum R."/>
            <person name="Hockemeyer D."/>
            <person name="Rokhsar D.S."/>
        </authorList>
    </citation>
    <scope>NUCLEOTIDE SEQUENCE [LARGE SCALE GENOMIC DNA]</scope>
    <source>
        <strain evidence="3">UTSW_UCB_Mm</strain>
        <tissue evidence="3">Fibroblast cell line</tissue>
    </source>
</reference>
<gene>
    <name evidence="3" type="ORF">FD754_024487</name>
</gene>
<sequence>MAWALLYLLLLRVSTGRCARPVLTQSPSASSSLGGSATLTCTLSSEHSTYFIQWDQQNLGRPLRMG</sequence>
<dbReference type="AlphaFoldDB" id="A0A5N3UPC6"/>
<dbReference type="InterPro" id="IPR007110">
    <property type="entry name" value="Ig-like_dom"/>
</dbReference>
<feature type="signal peptide" evidence="1">
    <location>
        <begin position="1"/>
        <end position="18"/>
    </location>
</feature>
<evidence type="ECO:0000259" key="2">
    <source>
        <dbReference type="PROSITE" id="PS50835"/>
    </source>
</evidence>
<proteinExistence type="predicted"/>
<dbReference type="SUPFAM" id="SSF48726">
    <property type="entry name" value="Immunoglobulin"/>
    <property type="match status" value="1"/>
</dbReference>
<keyword evidence="4" id="KW-1185">Reference proteome</keyword>
<dbReference type="PROSITE" id="PS50835">
    <property type="entry name" value="IG_LIKE"/>
    <property type="match status" value="1"/>
</dbReference>
<evidence type="ECO:0000256" key="1">
    <source>
        <dbReference type="SAM" id="SignalP"/>
    </source>
</evidence>
<dbReference type="Gene3D" id="2.60.40.10">
    <property type="entry name" value="Immunoglobulins"/>
    <property type="match status" value="1"/>
</dbReference>
<feature type="chain" id="PRO_5024466688" description="Ig-like domain-containing protein" evidence="1">
    <location>
        <begin position="19"/>
        <end position="66"/>
    </location>
</feature>
<keyword evidence="1" id="KW-0732">Signal</keyword>
<protein>
    <recommendedName>
        <fullName evidence="2">Ig-like domain-containing protein</fullName>
    </recommendedName>
</protein>
<comment type="caution">
    <text evidence="3">The sequence shown here is derived from an EMBL/GenBank/DDBJ whole genome shotgun (WGS) entry which is preliminary data.</text>
</comment>
<dbReference type="InterPro" id="IPR013783">
    <property type="entry name" value="Ig-like_fold"/>
</dbReference>
<name>A0A5N3UPC6_MUNMU</name>
<evidence type="ECO:0000313" key="3">
    <source>
        <dbReference type="EMBL" id="KAB0338564.1"/>
    </source>
</evidence>
<dbReference type="EMBL" id="VCEA01003803">
    <property type="protein sequence ID" value="KAB0338564.1"/>
    <property type="molecule type" value="Genomic_DNA"/>
</dbReference>
<feature type="domain" description="Ig-like" evidence="2">
    <location>
        <begin position="21"/>
        <end position="66"/>
    </location>
</feature>